<organism evidence="4 5">
    <name type="scientific">Leptotrombidium deliense</name>
    <dbReference type="NCBI Taxonomy" id="299467"/>
    <lineage>
        <taxon>Eukaryota</taxon>
        <taxon>Metazoa</taxon>
        <taxon>Ecdysozoa</taxon>
        <taxon>Arthropoda</taxon>
        <taxon>Chelicerata</taxon>
        <taxon>Arachnida</taxon>
        <taxon>Acari</taxon>
        <taxon>Acariformes</taxon>
        <taxon>Trombidiformes</taxon>
        <taxon>Prostigmata</taxon>
        <taxon>Anystina</taxon>
        <taxon>Parasitengona</taxon>
        <taxon>Trombiculoidea</taxon>
        <taxon>Trombiculidae</taxon>
        <taxon>Leptotrombidium</taxon>
    </lineage>
</organism>
<protein>
    <recommendedName>
        <fullName evidence="3">CCHC-type domain-containing protein</fullName>
    </recommendedName>
</protein>
<feature type="compositionally biased region" description="Low complexity" evidence="2">
    <location>
        <begin position="146"/>
        <end position="156"/>
    </location>
</feature>
<feature type="compositionally biased region" description="Basic and acidic residues" evidence="2">
    <location>
        <begin position="201"/>
        <end position="224"/>
    </location>
</feature>
<feature type="compositionally biased region" description="Low complexity" evidence="2">
    <location>
        <begin position="182"/>
        <end position="196"/>
    </location>
</feature>
<evidence type="ECO:0000313" key="5">
    <source>
        <dbReference type="Proteomes" id="UP000288716"/>
    </source>
</evidence>
<name>A0A443RTV6_9ACAR</name>
<feature type="region of interest" description="Disordered" evidence="2">
    <location>
        <begin position="144"/>
        <end position="268"/>
    </location>
</feature>
<feature type="domain" description="CCHC-type" evidence="3">
    <location>
        <begin position="162"/>
        <end position="177"/>
    </location>
</feature>
<evidence type="ECO:0000256" key="2">
    <source>
        <dbReference type="SAM" id="MobiDB-lite"/>
    </source>
</evidence>
<feature type="non-terminal residue" evidence="4">
    <location>
        <position position="268"/>
    </location>
</feature>
<feature type="non-terminal residue" evidence="4">
    <location>
        <position position="1"/>
    </location>
</feature>
<keyword evidence="1" id="KW-0479">Metal-binding</keyword>
<proteinExistence type="predicted"/>
<dbReference type="VEuPathDB" id="VectorBase:LDEU013422"/>
<evidence type="ECO:0000256" key="1">
    <source>
        <dbReference type="PROSITE-ProRule" id="PRU00047"/>
    </source>
</evidence>
<dbReference type="SUPFAM" id="SSF57756">
    <property type="entry name" value="Retrovirus zinc finger-like domains"/>
    <property type="match status" value="1"/>
</dbReference>
<evidence type="ECO:0000259" key="3">
    <source>
        <dbReference type="PROSITE" id="PS50158"/>
    </source>
</evidence>
<dbReference type="EMBL" id="NCKV01037021">
    <property type="protein sequence ID" value="RWS18618.1"/>
    <property type="molecule type" value="Genomic_DNA"/>
</dbReference>
<dbReference type="Proteomes" id="UP000288716">
    <property type="component" value="Unassembled WGS sequence"/>
</dbReference>
<gene>
    <name evidence="4" type="ORF">B4U80_12462</name>
</gene>
<dbReference type="AlphaFoldDB" id="A0A443RTV6"/>
<keyword evidence="1" id="KW-0862">Zinc</keyword>
<comment type="caution">
    <text evidence="4">The sequence shown here is derived from an EMBL/GenBank/DDBJ whole genome shotgun (WGS) entry which is preliminary data.</text>
</comment>
<dbReference type="Gene3D" id="4.10.60.10">
    <property type="entry name" value="Zinc finger, CCHC-type"/>
    <property type="match status" value="1"/>
</dbReference>
<keyword evidence="1" id="KW-0863">Zinc-finger</keyword>
<dbReference type="GO" id="GO:0008270">
    <property type="term" value="F:zinc ion binding"/>
    <property type="evidence" value="ECO:0007669"/>
    <property type="project" value="UniProtKB-KW"/>
</dbReference>
<dbReference type="Pfam" id="PF00098">
    <property type="entry name" value="zf-CCHC"/>
    <property type="match status" value="1"/>
</dbReference>
<dbReference type="InterPro" id="IPR001878">
    <property type="entry name" value="Znf_CCHC"/>
</dbReference>
<sequence length="268" mass="30690">LNSRKLRNGENPREFAEEILHLCSICDPKMSEIDKIGKIKSGLPTQIQKDIFFHSPPTSVNQVLAKLGQLAAYAFKEETIPTTGLESLITNLVERITSAVNPRQQQLQPEPIPCNREAPVLVADTRNQQQDLVEAVVRRLQPHLANSSQRNNNRSRPQTPQCFNCGRPGHVQRNCRSRRQNRGNNYNRGYNQGRGSNDNRGYIDNRGYDRGYVDNRRYDDRRGYNDGQGYNSRNAEDRGRSNQGYNDGRGYDRSTSRGRRQAIDYQPQ</sequence>
<dbReference type="GO" id="GO:0003676">
    <property type="term" value="F:nucleic acid binding"/>
    <property type="evidence" value="ECO:0007669"/>
    <property type="project" value="InterPro"/>
</dbReference>
<dbReference type="OrthoDB" id="7486164at2759"/>
<evidence type="ECO:0000313" key="4">
    <source>
        <dbReference type="EMBL" id="RWS18618.1"/>
    </source>
</evidence>
<dbReference type="SMART" id="SM00343">
    <property type="entry name" value="ZnF_C2HC"/>
    <property type="match status" value="1"/>
</dbReference>
<dbReference type="PROSITE" id="PS50158">
    <property type="entry name" value="ZF_CCHC"/>
    <property type="match status" value="1"/>
</dbReference>
<accession>A0A443RTV6</accession>
<keyword evidence="5" id="KW-1185">Reference proteome</keyword>
<dbReference type="InterPro" id="IPR036875">
    <property type="entry name" value="Znf_CCHC_sf"/>
</dbReference>
<reference evidence="4 5" key="1">
    <citation type="journal article" date="2018" name="Gigascience">
        <title>Genomes of trombidid mites reveal novel predicted allergens and laterally-transferred genes associated with secondary metabolism.</title>
        <authorList>
            <person name="Dong X."/>
            <person name="Chaisiri K."/>
            <person name="Xia D."/>
            <person name="Armstrong S.D."/>
            <person name="Fang Y."/>
            <person name="Donnelly M.J."/>
            <person name="Kadowaki T."/>
            <person name="McGarry J.W."/>
            <person name="Darby A.C."/>
            <person name="Makepeace B.L."/>
        </authorList>
    </citation>
    <scope>NUCLEOTIDE SEQUENCE [LARGE SCALE GENOMIC DNA]</scope>
    <source>
        <strain evidence="4">UoL-UT</strain>
    </source>
</reference>